<dbReference type="InParanoid" id="Q751C4"/>
<organism evidence="1 2">
    <name type="scientific">Eremothecium gossypii (strain ATCC 10895 / CBS 109.51 / FGSC 9923 / NRRL Y-1056)</name>
    <name type="common">Yeast</name>
    <name type="synonym">Ashbya gossypii</name>
    <dbReference type="NCBI Taxonomy" id="284811"/>
    <lineage>
        <taxon>Eukaryota</taxon>
        <taxon>Fungi</taxon>
        <taxon>Dikarya</taxon>
        <taxon>Ascomycota</taxon>
        <taxon>Saccharomycotina</taxon>
        <taxon>Saccharomycetes</taxon>
        <taxon>Saccharomycetales</taxon>
        <taxon>Saccharomycetaceae</taxon>
        <taxon>Eremothecium</taxon>
    </lineage>
</organism>
<dbReference type="OrthoDB" id="4061518at2759"/>
<dbReference type="OMA" id="MHESERF"/>
<protein>
    <submittedName>
        <fullName evidence="1">AGL218Wp</fullName>
    </submittedName>
</protein>
<dbReference type="GeneID" id="4622742"/>
<sequence>MLNRSRSSMLGCVRLWPRSVVLVMNMRQLQQSVVCTVYNGVRRTSRQLPRWINDKEPQKAKNGQLKATSNGNRLGWSKQRQVSFITEEEFKAAWSVRFMYGELETVNEVIDILEKKSQAFQPAHLLTLLETLYKLHDLHDIARIYQVYGPLLKNMDSYPGYCELLHLLVKTQFQLQDYPITELLFRLYASCQKPDGKLFMYGLRSMLENNNAVSAKEFYCRFVKTCKELHSSDHILQLMTSYAIKKGDMQGLSDIFQLWLYNSHITPSYVTLARAQLDFERFDTMEGKYYWYQILHHPQVVKSGYHQSDYYLIARFMKRIDRLKLPPASVQKEMQENNAYANISCDAKSLLYKHLLHTYMKANDFASLKDMLRIIQQDSEVSISMDFHLVICKYFSKNGLLGDLTSYLKDVIVKIPHTEKPVFDSRLLSIIWRSAMTAYPMLLREYENEFQVLLNHEEYFYCFPWLQNCVKNLLSLDVLEARGDGIFSVRTATSSETKKLYRAAKHLKRHDAGKVCFMIRKHMDASMRPAFDLYYSLMKYCVNHRQFNTMNFLEANLRPTYRYIPLKVDILTLRAKIYQLLDNQNLNPGEAKGNSQVGTMIKSFITTNEQRLNFQNRLQLGTLASKFGLFELAEEQFAHAKRLMRPTERRELYMYYKSLSAFYSLAKMPTCLIDTLRAFNNEPHSSLVTHYWLRSIRTHIHWLRRNNAEEEVIDELTKQRSKMVLHYANSKMEGLHSISALTTLLRSWLNHLCEADRAAMHLRREALKKSIDIAFTARTHAASSSAAVSCALASGLPSTQPLSQPNFYTYPYKECEQSIGMHAELP</sequence>
<proteinExistence type="predicted"/>
<accession>Q751C4</accession>
<gene>
    <name evidence="1" type="ORF">AGOS_AGL218W</name>
</gene>
<dbReference type="STRING" id="284811.Q751C4"/>
<evidence type="ECO:0000313" key="2">
    <source>
        <dbReference type="Proteomes" id="UP000000591"/>
    </source>
</evidence>
<dbReference type="eggNOG" id="ENOG502QVG0">
    <property type="taxonomic scope" value="Eukaryota"/>
</dbReference>
<keyword evidence="2" id="KW-1185">Reference proteome</keyword>
<evidence type="ECO:0000313" key="1">
    <source>
        <dbReference type="EMBL" id="AAS54273.1"/>
    </source>
</evidence>
<reference evidence="1 2" key="1">
    <citation type="journal article" date="2004" name="Science">
        <title>The Ashbya gossypii genome as a tool for mapping the ancient Saccharomyces cerevisiae genome.</title>
        <authorList>
            <person name="Dietrich F.S."/>
            <person name="Voegeli S."/>
            <person name="Brachat S."/>
            <person name="Lerch A."/>
            <person name="Gates K."/>
            <person name="Steiner S."/>
            <person name="Mohr C."/>
            <person name="Pohlmann R."/>
            <person name="Luedi P."/>
            <person name="Choi S."/>
            <person name="Wing R.A."/>
            <person name="Flavier A."/>
            <person name="Gaffney T.D."/>
            <person name="Philippsen P."/>
        </authorList>
    </citation>
    <scope>NUCLEOTIDE SEQUENCE [LARGE SCALE GENOMIC DNA]</scope>
    <source>
        <strain evidence="2">ATCC 10895 / CBS 109.51 / FGSC 9923 / NRRL Y-1056</strain>
    </source>
</reference>
<dbReference type="KEGG" id="ago:AGOS_AGL218W"/>
<dbReference type="GO" id="GO:0005739">
    <property type="term" value="C:mitochondrion"/>
    <property type="evidence" value="ECO:0000318"/>
    <property type="project" value="GO_Central"/>
</dbReference>
<dbReference type="HOGENOM" id="CLU_351657_0_0_1"/>
<dbReference type="FunCoup" id="Q751C4">
    <property type="interactions" value="61"/>
</dbReference>
<reference evidence="2" key="2">
    <citation type="journal article" date="2013" name="G3 (Bethesda)">
        <title>Genomes of Ashbya fungi isolated from insects reveal four mating-type loci, numerous translocations, lack of transposons, and distinct gene duplications.</title>
        <authorList>
            <person name="Dietrich F.S."/>
            <person name="Voegeli S."/>
            <person name="Kuo S."/>
            <person name="Philippsen P."/>
        </authorList>
    </citation>
    <scope>GENOME REANNOTATION</scope>
    <source>
        <strain evidence="2">ATCC 10895 / CBS 109.51 / FGSC 9923 / NRRL Y-1056</strain>
    </source>
</reference>
<dbReference type="AlphaFoldDB" id="Q751C4"/>
<dbReference type="EMBL" id="AE016820">
    <property type="protein sequence ID" value="AAS54273.1"/>
    <property type="molecule type" value="Genomic_DNA"/>
</dbReference>
<dbReference type="RefSeq" id="NP_986449.1">
    <property type="nucleotide sequence ID" value="NM_211511.1"/>
</dbReference>
<name>Q751C4_EREGS</name>
<dbReference type="Proteomes" id="UP000000591">
    <property type="component" value="Chromosome VII"/>
</dbReference>